<proteinExistence type="predicted"/>
<dbReference type="GO" id="GO:0000287">
    <property type="term" value="F:magnesium ion binding"/>
    <property type="evidence" value="ECO:0007669"/>
    <property type="project" value="InterPro"/>
</dbReference>
<evidence type="ECO:0000313" key="1">
    <source>
        <dbReference type="EMBL" id="VFJ87590.1"/>
    </source>
</evidence>
<dbReference type="PANTHER" id="PTHR20371:SF1">
    <property type="entry name" value="ENOLASE-PHOSPHATASE E1"/>
    <property type="match status" value="1"/>
</dbReference>
<accession>A0A450U7B2</accession>
<protein>
    <submittedName>
        <fullName evidence="1">2,3-diketo-5-methylthio-1-phosphopentane phosphatase</fullName>
    </submittedName>
</protein>
<dbReference type="Gene3D" id="1.10.720.60">
    <property type="match status" value="1"/>
</dbReference>
<dbReference type="PANTHER" id="PTHR20371">
    <property type="entry name" value="ENOLASE-PHOSPHATASE E1"/>
    <property type="match status" value="1"/>
</dbReference>
<gene>
    <name evidence="1" type="ORF">BECKLFY1418B_GA0070995_100744</name>
</gene>
<reference evidence="1" key="1">
    <citation type="submission" date="2019-02" db="EMBL/GenBank/DDBJ databases">
        <authorList>
            <person name="Gruber-Vodicka R. H."/>
            <person name="Seah K. B. B."/>
        </authorList>
    </citation>
    <scope>NUCLEOTIDE SEQUENCE</scope>
    <source>
        <strain evidence="1">BECK_M7</strain>
    </source>
</reference>
<dbReference type="NCBIfam" id="TIGR01691">
    <property type="entry name" value="enolase-ppase"/>
    <property type="match status" value="1"/>
</dbReference>
<dbReference type="InterPro" id="IPR036412">
    <property type="entry name" value="HAD-like_sf"/>
</dbReference>
<dbReference type="EMBL" id="CAADFF010000007">
    <property type="protein sequence ID" value="VFJ87590.1"/>
    <property type="molecule type" value="Genomic_DNA"/>
</dbReference>
<name>A0A450U7B2_9GAMM</name>
<dbReference type="GO" id="GO:0043874">
    <property type="term" value="F:acireductone synthase activity"/>
    <property type="evidence" value="ECO:0007669"/>
    <property type="project" value="InterPro"/>
</dbReference>
<dbReference type="InterPro" id="IPR023943">
    <property type="entry name" value="Enolase-ppase_E1"/>
</dbReference>
<organism evidence="1">
    <name type="scientific">Candidatus Kentrum sp. LFY</name>
    <dbReference type="NCBI Taxonomy" id="2126342"/>
    <lineage>
        <taxon>Bacteria</taxon>
        <taxon>Pseudomonadati</taxon>
        <taxon>Pseudomonadota</taxon>
        <taxon>Gammaproteobacteria</taxon>
        <taxon>Candidatus Kentrum</taxon>
    </lineage>
</organism>
<dbReference type="AlphaFoldDB" id="A0A450U7B2"/>
<dbReference type="SUPFAM" id="SSF56784">
    <property type="entry name" value="HAD-like"/>
    <property type="match status" value="1"/>
</dbReference>
<sequence length="141" mass="16079">MINAILTDIEDTTTSIAFVFDVLFPYARDHMARFVAEHGGEAVVRTELRAVAEELGHSLDDDEVVEVLKRWIAENRKATPLKNLQGMLWQRGYQQGDFTGHVHEDAVRNLRQWHAAGLRLYVYSSGSVQAQKTAVRLQRCR</sequence>
<dbReference type="GO" id="GO:0019509">
    <property type="term" value="P:L-methionine salvage from methylthioadenosine"/>
    <property type="evidence" value="ECO:0007669"/>
    <property type="project" value="InterPro"/>
</dbReference>